<protein>
    <submittedName>
        <fullName evidence="1">Uncharacterized protein</fullName>
    </submittedName>
</protein>
<sequence length="120" mass="13512">MSPHVKNLDFTFYSLSPLHSFHLTLPIVPRQNSPLETQVTNALTRVLPHVPLTLIHLTRPLTPPCSSFQRRTKLMPFLALFVQKLIDSHCSSSPLASSTLAHYSRQPLTNFQLRNSSGKP</sequence>
<keyword evidence="2" id="KW-1185">Reference proteome</keyword>
<gene>
    <name evidence="1" type="ORF">PanWU01x14_017020</name>
</gene>
<reference evidence="2" key="1">
    <citation type="submission" date="2016-06" db="EMBL/GenBank/DDBJ databases">
        <title>Parallel loss of symbiosis genes in relatives of nitrogen-fixing non-legume Parasponia.</title>
        <authorList>
            <person name="Van Velzen R."/>
            <person name="Holmer R."/>
            <person name="Bu F."/>
            <person name="Rutten L."/>
            <person name="Van Zeijl A."/>
            <person name="Liu W."/>
            <person name="Santuari L."/>
            <person name="Cao Q."/>
            <person name="Sharma T."/>
            <person name="Shen D."/>
            <person name="Roswanjaya Y."/>
            <person name="Wardhani T."/>
            <person name="Kalhor M.S."/>
            <person name="Jansen J."/>
            <person name="Van den Hoogen J."/>
            <person name="Gungor B."/>
            <person name="Hartog M."/>
            <person name="Hontelez J."/>
            <person name="Verver J."/>
            <person name="Yang W.-C."/>
            <person name="Schijlen E."/>
            <person name="Repin R."/>
            <person name="Schilthuizen M."/>
            <person name="Schranz E."/>
            <person name="Heidstra R."/>
            <person name="Miyata K."/>
            <person name="Fedorova E."/>
            <person name="Kohlen W."/>
            <person name="Bisseling T."/>
            <person name="Smit S."/>
            <person name="Geurts R."/>
        </authorList>
    </citation>
    <scope>NUCLEOTIDE SEQUENCE [LARGE SCALE GENOMIC DNA]</scope>
    <source>
        <strain evidence="2">cv. WU1-14</strain>
    </source>
</reference>
<dbReference type="AlphaFoldDB" id="A0A2P5DZU1"/>
<evidence type="ECO:0000313" key="2">
    <source>
        <dbReference type="Proteomes" id="UP000237105"/>
    </source>
</evidence>
<name>A0A2P5DZU1_PARAD</name>
<comment type="caution">
    <text evidence="1">The sequence shown here is derived from an EMBL/GenBank/DDBJ whole genome shotgun (WGS) entry which is preliminary data.</text>
</comment>
<dbReference type="Proteomes" id="UP000237105">
    <property type="component" value="Unassembled WGS sequence"/>
</dbReference>
<evidence type="ECO:0000313" key="1">
    <source>
        <dbReference type="EMBL" id="PON78803.1"/>
    </source>
</evidence>
<proteinExistence type="predicted"/>
<accession>A0A2P5DZU1</accession>
<organism evidence="1 2">
    <name type="scientific">Parasponia andersonii</name>
    <name type="common">Sponia andersonii</name>
    <dbReference type="NCBI Taxonomy" id="3476"/>
    <lineage>
        <taxon>Eukaryota</taxon>
        <taxon>Viridiplantae</taxon>
        <taxon>Streptophyta</taxon>
        <taxon>Embryophyta</taxon>
        <taxon>Tracheophyta</taxon>
        <taxon>Spermatophyta</taxon>
        <taxon>Magnoliopsida</taxon>
        <taxon>eudicotyledons</taxon>
        <taxon>Gunneridae</taxon>
        <taxon>Pentapetalae</taxon>
        <taxon>rosids</taxon>
        <taxon>fabids</taxon>
        <taxon>Rosales</taxon>
        <taxon>Cannabaceae</taxon>
        <taxon>Parasponia</taxon>
    </lineage>
</organism>
<dbReference type="EMBL" id="JXTB01000007">
    <property type="protein sequence ID" value="PON78803.1"/>
    <property type="molecule type" value="Genomic_DNA"/>
</dbReference>